<sequence length="252" mass="29126">MSYQQMAILYDKFMQDAPYDLWISFTEEVINQYGKNVSQIADLGCGTGEITKRLAQKGYHMTGVDYSAEMLTIAEQKASEDRLSIRLIHQDLRELEGLADIDAVVSYCDVINYITETSDLEKVFQNIADCLIDGGLLIFDMHSMNHVEENLVNHTFADVTEDSSYIWYCTEGEQPGEMYHDLTFFLLDEGTHKYTRFDETHHQRTYPIHFYVGLLKKLGFININFYGDFSLKSENLHENSERIFITAEKGSR</sequence>
<keyword evidence="5" id="KW-1185">Reference proteome</keyword>
<dbReference type="GO" id="GO:0032259">
    <property type="term" value="P:methylation"/>
    <property type="evidence" value="ECO:0007669"/>
    <property type="project" value="UniProtKB-KW"/>
</dbReference>
<keyword evidence="1 4" id="KW-0489">Methyltransferase</keyword>
<dbReference type="PANTHER" id="PTHR43861">
    <property type="entry name" value="TRANS-ACONITATE 2-METHYLTRANSFERASE-RELATED"/>
    <property type="match status" value="1"/>
</dbReference>
<evidence type="ECO:0000256" key="2">
    <source>
        <dbReference type="ARBA" id="ARBA00022679"/>
    </source>
</evidence>
<accession>A0ABW4W343</accession>
<dbReference type="InterPro" id="IPR041698">
    <property type="entry name" value="Methyltransf_25"/>
</dbReference>
<organism evidence="4 5">
    <name type="scientific">Ornithinibacillus salinisoli</name>
    <dbReference type="NCBI Taxonomy" id="1848459"/>
    <lineage>
        <taxon>Bacteria</taxon>
        <taxon>Bacillati</taxon>
        <taxon>Bacillota</taxon>
        <taxon>Bacilli</taxon>
        <taxon>Bacillales</taxon>
        <taxon>Bacillaceae</taxon>
        <taxon>Ornithinibacillus</taxon>
    </lineage>
</organism>
<evidence type="ECO:0000256" key="1">
    <source>
        <dbReference type="ARBA" id="ARBA00022603"/>
    </source>
</evidence>
<evidence type="ECO:0000259" key="3">
    <source>
        <dbReference type="Pfam" id="PF13649"/>
    </source>
</evidence>
<dbReference type="Gene3D" id="3.40.50.150">
    <property type="entry name" value="Vaccinia Virus protein VP39"/>
    <property type="match status" value="1"/>
</dbReference>
<dbReference type="PANTHER" id="PTHR43861:SF1">
    <property type="entry name" value="TRANS-ACONITATE 2-METHYLTRANSFERASE"/>
    <property type="match status" value="1"/>
</dbReference>
<keyword evidence="2" id="KW-0808">Transferase</keyword>
<comment type="caution">
    <text evidence="4">The sequence shown here is derived from an EMBL/GenBank/DDBJ whole genome shotgun (WGS) entry which is preliminary data.</text>
</comment>
<evidence type="ECO:0000313" key="4">
    <source>
        <dbReference type="EMBL" id="MFD2046128.1"/>
    </source>
</evidence>
<dbReference type="CDD" id="cd02440">
    <property type="entry name" value="AdoMet_MTases"/>
    <property type="match status" value="1"/>
</dbReference>
<gene>
    <name evidence="4" type="ORF">ACFSJF_17785</name>
</gene>
<feature type="domain" description="Methyltransferase" evidence="3">
    <location>
        <begin position="40"/>
        <end position="135"/>
    </location>
</feature>
<protein>
    <submittedName>
        <fullName evidence="4">Class I SAM-dependent DNA methyltransferase</fullName>
    </submittedName>
</protein>
<dbReference type="GO" id="GO:0008168">
    <property type="term" value="F:methyltransferase activity"/>
    <property type="evidence" value="ECO:0007669"/>
    <property type="project" value="UniProtKB-KW"/>
</dbReference>
<reference evidence="5" key="1">
    <citation type="journal article" date="2019" name="Int. J. Syst. Evol. Microbiol.">
        <title>The Global Catalogue of Microorganisms (GCM) 10K type strain sequencing project: providing services to taxonomists for standard genome sequencing and annotation.</title>
        <authorList>
            <consortium name="The Broad Institute Genomics Platform"/>
            <consortium name="The Broad Institute Genome Sequencing Center for Infectious Disease"/>
            <person name="Wu L."/>
            <person name="Ma J."/>
        </authorList>
    </citation>
    <scope>NUCLEOTIDE SEQUENCE [LARGE SCALE GENOMIC DNA]</scope>
    <source>
        <strain evidence="5">R28</strain>
    </source>
</reference>
<dbReference type="RefSeq" id="WP_377556928.1">
    <property type="nucleotide sequence ID" value="NZ_JBHUMI010000016.1"/>
</dbReference>
<dbReference type="SUPFAM" id="SSF53335">
    <property type="entry name" value="S-adenosyl-L-methionine-dependent methyltransferases"/>
    <property type="match status" value="1"/>
</dbReference>
<name>A0ABW4W343_9BACI</name>
<dbReference type="InterPro" id="IPR029063">
    <property type="entry name" value="SAM-dependent_MTases_sf"/>
</dbReference>
<dbReference type="Proteomes" id="UP001597383">
    <property type="component" value="Unassembled WGS sequence"/>
</dbReference>
<dbReference type="EMBL" id="JBHUHQ010000021">
    <property type="protein sequence ID" value="MFD2046128.1"/>
    <property type="molecule type" value="Genomic_DNA"/>
</dbReference>
<proteinExistence type="predicted"/>
<evidence type="ECO:0000313" key="5">
    <source>
        <dbReference type="Proteomes" id="UP001597383"/>
    </source>
</evidence>
<dbReference type="Pfam" id="PF13649">
    <property type="entry name" value="Methyltransf_25"/>
    <property type="match status" value="1"/>
</dbReference>
<dbReference type="Gene3D" id="2.20.25.110">
    <property type="entry name" value="S-adenosyl-L-methionine-dependent methyltransferases"/>
    <property type="match status" value="1"/>
</dbReference>